<keyword evidence="2" id="KW-1185">Reference proteome</keyword>
<organism evidence="1 2">
    <name type="scientific">Haemaphysalis longicornis</name>
    <name type="common">Bush tick</name>
    <dbReference type="NCBI Taxonomy" id="44386"/>
    <lineage>
        <taxon>Eukaryota</taxon>
        <taxon>Metazoa</taxon>
        <taxon>Ecdysozoa</taxon>
        <taxon>Arthropoda</taxon>
        <taxon>Chelicerata</taxon>
        <taxon>Arachnida</taxon>
        <taxon>Acari</taxon>
        <taxon>Parasitiformes</taxon>
        <taxon>Ixodida</taxon>
        <taxon>Ixodoidea</taxon>
        <taxon>Ixodidae</taxon>
        <taxon>Haemaphysalinae</taxon>
        <taxon>Haemaphysalis</taxon>
    </lineage>
</organism>
<name>A0A9J6GV38_HAELO</name>
<protein>
    <submittedName>
        <fullName evidence="1">Uncharacterized protein</fullName>
    </submittedName>
</protein>
<dbReference type="AlphaFoldDB" id="A0A9J6GV38"/>
<comment type="caution">
    <text evidence="1">The sequence shown here is derived from an EMBL/GenBank/DDBJ whole genome shotgun (WGS) entry which is preliminary data.</text>
</comment>
<dbReference type="VEuPathDB" id="VectorBase:HLOH_050513"/>
<reference evidence="1 2" key="1">
    <citation type="journal article" date="2020" name="Cell">
        <title>Large-Scale Comparative Analyses of Tick Genomes Elucidate Their Genetic Diversity and Vector Capacities.</title>
        <authorList>
            <consortium name="Tick Genome and Microbiome Consortium (TIGMIC)"/>
            <person name="Jia N."/>
            <person name="Wang J."/>
            <person name="Shi W."/>
            <person name="Du L."/>
            <person name="Sun Y."/>
            <person name="Zhan W."/>
            <person name="Jiang J.F."/>
            <person name="Wang Q."/>
            <person name="Zhang B."/>
            <person name="Ji P."/>
            <person name="Bell-Sakyi L."/>
            <person name="Cui X.M."/>
            <person name="Yuan T.T."/>
            <person name="Jiang B.G."/>
            <person name="Yang W.F."/>
            <person name="Lam T.T."/>
            <person name="Chang Q.C."/>
            <person name="Ding S.J."/>
            <person name="Wang X.J."/>
            <person name="Zhu J.G."/>
            <person name="Ruan X.D."/>
            <person name="Zhao L."/>
            <person name="Wei J.T."/>
            <person name="Ye R.Z."/>
            <person name="Que T.C."/>
            <person name="Du C.H."/>
            <person name="Zhou Y.H."/>
            <person name="Cheng J.X."/>
            <person name="Dai P.F."/>
            <person name="Guo W.B."/>
            <person name="Han X.H."/>
            <person name="Huang E.J."/>
            <person name="Li L.F."/>
            <person name="Wei W."/>
            <person name="Gao Y.C."/>
            <person name="Liu J.Z."/>
            <person name="Shao H.Z."/>
            <person name="Wang X."/>
            <person name="Wang C.C."/>
            <person name="Yang T.C."/>
            <person name="Huo Q.B."/>
            <person name="Li W."/>
            <person name="Chen H.Y."/>
            <person name="Chen S.E."/>
            <person name="Zhou L.G."/>
            <person name="Ni X.B."/>
            <person name="Tian J.H."/>
            <person name="Sheng Y."/>
            <person name="Liu T."/>
            <person name="Pan Y.S."/>
            <person name="Xia L.Y."/>
            <person name="Li J."/>
            <person name="Zhao F."/>
            <person name="Cao W.C."/>
        </authorList>
    </citation>
    <scope>NUCLEOTIDE SEQUENCE [LARGE SCALE GENOMIC DNA]</scope>
    <source>
        <strain evidence="1">HaeL-2018</strain>
    </source>
</reference>
<proteinExistence type="predicted"/>
<dbReference type="EMBL" id="JABSTR010000009">
    <property type="protein sequence ID" value="KAH9378560.1"/>
    <property type="molecule type" value="Genomic_DNA"/>
</dbReference>
<dbReference type="Proteomes" id="UP000821853">
    <property type="component" value="Unassembled WGS sequence"/>
</dbReference>
<evidence type="ECO:0000313" key="2">
    <source>
        <dbReference type="Proteomes" id="UP000821853"/>
    </source>
</evidence>
<evidence type="ECO:0000313" key="1">
    <source>
        <dbReference type="EMBL" id="KAH9378560.1"/>
    </source>
</evidence>
<accession>A0A9J6GV38</accession>
<sequence>MLCNFQHCYITKANMCTLRRYGAEALEVVHSYPGLIKGLSEELCVPMSAAVEMVKRALWGIEGLDDFLGLAGVVRERVVCRQRDDRRLQLANLGCDCWNAVRRHLLISDIVDDSRIPSQV</sequence>
<gene>
    <name evidence="1" type="ORF">HPB48_016039</name>
</gene>